<dbReference type="AlphaFoldDB" id="A0A1H9XEX3"/>
<evidence type="ECO:0000259" key="2">
    <source>
        <dbReference type="Pfam" id="PF03713"/>
    </source>
</evidence>
<gene>
    <name evidence="3" type="ORF">SAMN05216195_114208</name>
</gene>
<feature type="domain" description="DUF305" evidence="2">
    <location>
        <begin position="44"/>
        <end position="173"/>
    </location>
</feature>
<reference evidence="4" key="1">
    <citation type="submission" date="2016-10" db="EMBL/GenBank/DDBJ databases">
        <authorList>
            <person name="Varghese N."/>
            <person name="Submissions S."/>
        </authorList>
    </citation>
    <scope>NUCLEOTIDE SEQUENCE [LARGE SCALE GENOMIC DNA]</scope>
    <source>
        <strain evidence="4">CGMCC 4.578</strain>
    </source>
</reference>
<name>A0A1H9XEX3_9PSEU</name>
<dbReference type="OrthoDB" id="3538028at2"/>
<dbReference type="Gene3D" id="1.20.1260.10">
    <property type="match status" value="1"/>
</dbReference>
<dbReference type="EMBL" id="FOFT01000014">
    <property type="protein sequence ID" value="SES44417.1"/>
    <property type="molecule type" value="Genomic_DNA"/>
</dbReference>
<evidence type="ECO:0000313" key="3">
    <source>
        <dbReference type="EMBL" id="SES44417.1"/>
    </source>
</evidence>
<dbReference type="Proteomes" id="UP000199028">
    <property type="component" value="Unassembled WGS sequence"/>
</dbReference>
<proteinExistence type="predicted"/>
<feature type="signal peptide" evidence="1">
    <location>
        <begin position="1"/>
        <end position="19"/>
    </location>
</feature>
<evidence type="ECO:0000313" key="4">
    <source>
        <dbReference type="Proteomes" id="UP000199028"/>
    </source>
</evidence>
<dbReference type="InterPro" id="IPR005183">
    <property type="entry name" value="DUF305_CopM-like"/>
</dbReference>
<protein>
    <recommendedName>
        <fullName evidence="2">DUF305 domain-containing protein</fullName>
    </recommendedName>
</protein>
<evidence type="ECO:0000256" key="1">
    <source>
        <dbReference type="SAM" id="SignalP"/>
    </source>
</evidence>
<dbReference type="RefSeq" id="WP_090070375.1">
    <property type="nucleotide sequence ID" value="NZ_FOFT01000014.1"/>
</dbReference>
<keyword evidence="4" id="KW-1185">Reference proteome</keyword>
<dbReference type="InterPro" id="IPR012347">
    <property type="entry name" value="Ferritin-like"/>
</dbReference>
<dbReference type="Pfam" id="PF03713">
    <property type="entry name" value="DUF305"/>
    <property type="match status" value="1"/>
</dbReference>
<dbReference type="PROSITE" id="PS51257">
    <property type="entry name" value="PROKAR_LIPOPROTEIN"/>
    <property type="match status" value="1"/>
</dbReference>
<feature type="chain" id="PRO_5011783924" description="DUF305 domain-containing protein" evidence="1">
    <location>
        <begin position="20"/>
        <end position="181"/>
    </location>
</feature>
<organism evidence="3 4">
    <name type="scientific">Lentzea flaviverrucosa</name>
    <dbReference type="NCBI Taxonomy" id="200379"/>
    <lineage>
        <taxon>Bacteria</taxon>
        <taxon>Bacillati</taxon>
        <taxon>Actinomycetota</taxon>
        <taxon>Actinomycetes</taxon>
        <taxon>Pseudonocardiales</taxon>
        <taxon>Pseudonocardiaceae</taxon>
        <taxon>Lentzea</taxon>
    </lineage>
</organism>
<sequence>MRALLIAALLVATGCGAPAGDSPPASAPPDGLSATDLSATDLAFMDLVIPQNESTLAALDLTASRPGSALRPVATQLEARYRAELAQVRELLAQNGKQESDQHAGHDMPGMITPAEVTAIGYAEGTAFDQQLTALLRTQCEEARTVARAELSSGTSKPVVELSARIVAARAEFLTLLKDAS</sequence>
<accession>A0A1H9XEX3</accession>
<keyword evidence="1" id="KW-0732">Signal</keyword>